<dbReference type="SUPFAM" id="SSF56112">
    <property type="entry name" value="Protein kinase-like (PK-like)"/>
    <property type="match status" value="1"/>
</dbReference>
<reference evidence="7 8" key="1">
    <citation type="journal article" date="2016" name="Mol. Biol. Evol.">
        <title>Comparative Genomics of Early-Diverging Mushroom-Forming Fungi Provides Insights into the Origins of Lignocellulose Decay Capabilities.</title>
        <authorList>
            <person name="Nagy L.G."/>
            <person name="Riley R."/>
            <person name="Tritt A."/>
            <person name="Adam C."/>
            <person name="Daum C."/>
            <person name="Floudas D."/>
            <person name="Sun H."/>
            <person name="Yadav J.S."/>
            <person name="Pangilinan J."/>
            <person name="Larsson K.H."/>
            <person name="Matsuura K."/>
            <person name="Barry K."/>
            <person name="Labutti K."/>
            <person name="Kuo R."/>
            <person name="Ohm R.A."/>
            <person name="Bhattacharya S.S."/>
            <person name="Shirouzu T."/>
            <person name="Yoshinaga Y."/>
            <person name="Martin F.M."/>
            <person name="Grigoriev I.V."/>
            <person name="Hibbett D.S."/>
        </authorList>
    </citation>
    <scope>NUCLEOTIDE SEQUENCE [LARGE SCALE GENOMIC DNA]</scope>
    <source>
        <strain evidence="7 8">HHB12733</strain>
    </source>
</reference>
<evidence type="ECO:0000259" key="6">
    <source>
        <dbReference type="PROSITE" id="PS50011"/>
    </source>
</evidence>
<dbReference type="SMART" id="SM00220">
    <property type="entry name" value="S_TKc"/>
    <property type="match status" value="1"/>
</dbReference>
<dbReference type="GO" id="GO:0004674">
    <property type="term" value="F:protein serine/threonine kinase activity"/>
    <property type="evidence" value="ECO:0007669"/>
    <property type="project" value="UniProtKB-KW"/>
</dbReference>
<keyword evidence="5" id="KW-0067">ATP-binding</keyword>
<organism evidence="7 8">
    <name type="scientific">Calocera cornea HHB12733</name>
    <dbReference type="NCBI Taxonomy" id="1353952"/>
    <lineage>
        <taxon>Eukaryota</taxon>
        <taxon>Fungi</taxon>
        <taxon>Dikarya</taxon>
        <taxon>Basidiomycota</taxon>
        <taxon>Agaricomycotina</taxon>
        <taxon>Dacrymycetes</taxon>
        <taxon>Dacrymycetales</taxon>
        <taxon>Dacrymycetaceae</taxon>
        <taxon>Calocera</taxon>
    </lineage>
</organism>
<dbReference type="Pfam" id="PF00069">
    <property type="entry name" value="Pkinase"/>
    <property type="match status" value="1"/>
</dbReference>
<sequence>MKKCDHPNLVKLLEVIDDPKRRTMILVLEYMARGEVKWRTGQDGSQPIMPVARVREIVRDTIAGLEYLHHQGIIHRDIKPSNLLEDADGNVKIGDFGTAVFSYALRLKSAGPAAENEVHDTLLLDDRDLAKAAGSPACLAPELYDDLPPLTSPGTTVRPTIFRASSASSARTVQGDRPPMPTTAIDVWALGITTYFLLFACSPYGNFTGGIGKLMQDIPTWVFSFPETMGSDSVRMDSLEGREVLDMFSKLLEKDPEKRITLKELRVCAAYMQSRPIAHAPILF</sequence>
<dbReference type="PROSITE" id="PS50011">
    <property type="entry name" value="PROTEIN_KINASE_DOM"/>
    <property type="match status" value="1"/>
</dbReference>
<evidence type="ECO:0000256" key="5">
    <source>
        <dbReference type="ARBA" id="ARBA00022840"/>
    </source>
</evidence>
<dbReference type="STRING" id="1353952.A0A165FLR7"/>
<dbReference type="GO" id="GO:0005524">
    <property type="term" value="F:ATP binding"/>
    <property type="evidence" value="ECO:0007669"/>
    <property type="project" value="UniProtKB-KW"/>
</dbReference>
<accession>A0A165FLR7</accession>
<dbReference type="PANTHER" id="PTHR43895:SF152">
    <property type="entry name" value="SERINE_THREONINE-PROTEIN KINASE TOS3"/>
    <property type="match status" value="1"/>
</dbReference>
<evidence type="ECO:0000256" key="4">
    <source>
        <dbReference type="ARBA" id="ARBA00022777"/>
    </source>
</evidence>
<evidence type="ECO:0000313" key="7">
    <source>
        <dbReference type="EMBL" id="KZT56925.1"/>
    </source>
</evidence>
<dbReference type="FunCoup" id="A0A165FLR7">
    <property type="interactions" value="77"/>
</dbReference>
<feature type="domain" description="Protein kinase" evidence="6">
    <location>
        <begin position="1"/>
        <end position="272"/>
    </location>
</feature>
<keyword evidence="1" id="KW-0723">Serine/threonine-protein kinase</keyword>
<dbReference type="AlphaFoldDB" id="A0A165FLR7"/>
<name>A0A165FLR7_9BASI</name>
<dbReference type="GO" id="GO:0007165">
    <property type="term" value="P:signal transduction"/>
    <property type="evidence" value="ECO:0007669"/>
    <property type="project" value="TreeGrafter"/>
</dbReference>
<evidence type="ECO:0000256" key="3">
    <source>
        <dbReference type="ARBA" id="ARBA00022741"/>
    </source>
</evidence>
<dbReference type="InterPro" id="IPR011009">
    <property type="entry name" value="Kinase-like_dom_sf"/>
</dbReference>
<evidence type="ECO:0000256" key="2">
    <source>
        <dbReference type="ARBA" id="ARBA00022679"/>
    </source>
</evidence>
<keyword evidence="3" id="KW-0547">Nucleotide-binding</keyword>
<keyword evidence="2" id="KW-0808">Transferase</keyword>
<dbReference type="PANTHER" id="PTHR43895">
    <property type="entry name" value="CALCIUM/CALMODULIN-DEPENDENT PROTEIN KINASE KINASE-RELATED"/>
    <property type="match status" value="1"/>
</dbReference>
<dbReference type="InParanoid" id="A0A165FLR7"/>
<gene>
    <name evidence="7" type="ORF">CALCODRAFT_435030</name>
</gene>
<evidence type="ECO:0000313" key="8">
    <source>
        <dbReference type="Proteomes" id="UP000076842"/>
    </source>
</evidence>
<dbReference type="OrthoDB" id="68483at2759"/>
<protein>
    <submittedName>
        <fullName evidence="7">Kinase-like protein</fullName>
    </submittedName>
</protein>
<dbReference type="Gene3D" id="1.10.510.10">
    <property type="entry name" value="Transferase(Phosphotransferase) domain 1"/>
    <property type="match status" value="1"/>
</dbReference>
<dbReference type="InterPro" id="IPR000719">
    <property type="entry name" value="Prot_kinase_dom"/>
</dbReference>
<dbReference type="EMBL" id="KV423970">
    <property type="protein sequence ID" value="KZT56925.1"/>
    <property type="molecule type" value="Genomic_DNA"/>
</dbReference>
<proteinExistence type="predicted"/>
<dbReference type="Proteomes" id="UP000076842">
    <property type="component" value="Unassembled WGS sequence"/>
</dbReference>
<keyword evidence="4 7" id="KW-0418">Kinase</keyword>
<dbReference type="Gene3D" id="3.30.200.20">
    <property type="entry name" value="Phosphorylase Kinase, domain 1"/>
    <property type="match status" value="1"/>
</dbReference>
<evidence type="ECO:0000256" key="1">
    <source>
        <dbReference type="ARBA" id="ARBA00022527"/>
    </source>
</evidence>
<keyword evidence="8" id="KW-1185">Reference proteome</keyword>